<dbReference type="EMBL" id="JAGHQM010000412">
    <property type="protein sequence ID" value="KAH0562101.1"/>
    <property type="molecule type" value="Genomic_DNA"/>
</dbReference>
<evidence type="ECO:0000313" key="3">
    <source>
        <dbReference type="Proteomes" id="UP000750711"/>
    </source>
</evidence>
<gene>
    <name evidence="2" type="ORF">GP486_003193</name>
</gene>
<dbReference type="Gene3D" id="1.10.1280.10">
    <property type="entry name" value="Di-copper center containing domain from catechol oxidase"/>
    <property type="match status" value="1"/>
</dbReference>
<dbReference type="AlphaFoldDB" id="A0A9P8RRE2"/>
<reference evidence="2" key="1">
    <citation type="submission" date="2021-03" db="EMBL/GenBank/DDBJ databases">
        <title>Comparative genomics and phylogenomic investigation of the class Geoglossomycetes provide insights into ecological specialization and systematics.</title>
        <authorList>
            <person name="Melie T."/>
            <person name="Pirro S."/>
            <person name="Miller A.N."/>
            <person name="Quandt A."/>
        </authorList>
    </citation>
    <scope>NUCLEOTIDE SEQUENCE</scope>
    <source>
        <strain evidence="2">CAQ_001_2017</strain>
    </source>
</reference>
<feature type="region of interest" description="Disordered" evidence="1">
    <location>
        <begin position="33"/>
        <end position="76"/>
    </location>
</feature>
<keyword evidence="3" id="KW-1185">Reference proteome</keyword>
<protein>
    <submittedName>
        <fullName evidence="2">Uncharacterized protein</fullName>
    </submittedName>
</protein>
<dbReference type="Proteomes" id="UP000750711">
    <property type="component" value="Unassembled WGS sequence"/>
</dbReference>
<organism evidence="2 3">
    <name type="scientific">Trichoglossum hirsutum</name>
    <dbReference type="NCBI Taxonomy" id="265104"/>
    <lineage>
        <taxon>Eukaryota</taxon>
        <taxon>Fungi</taxon>
        <taxon>Dikarya</taxon>
        <taxon>Ascomycota</taxon>
        <taxon>Pezizomycotina</taxon>
        <taxon>Geoglossomycetes</taxon>
        <taxon>Geoglossales</taxon>
        <taxon>Geoglossaceae</taxon>
        <taxon>Trichoglossum</taxon>
    </lineage>
</organism>
<sequence>MPDLVNSPTIQVNTKNGRQKMRNPLSTYTFHPKPDGSVFPPGEVGAQFPNTVRRPSTNGNSQPDLVNADLASNAGS</sequence>
<comment type="caution">
    <text evidence="2">The sequence shown here is derived from an EMBL/GenBank/DDBJ whole genome shotgun (WGS) entry which is preliminary data.</text>
</comment>
<evidence type="ECO:0000256" key="1">
    <source>
        <dbReference type="SAM" id="MobiDB-lite"/>
    </source>
</evidence>
<accession>A0A9P8RRE2</accession>
<evidence type="ECO:0000313" key="2">
    <source>
        <dbReference type="EMBL" id="KAH0562101.1"/>
    </source>
</evidence>
<proteinExistence type="predicted"/>
<feature type="compositionally biased region" description="Polar residues" evidence="1">
    <location>
        <begin position="48"/>
        <end position="64"/>
    </location>
</feature>
<name>A0A9P8RRE2_9PEZI</name>
<dbReference type="InterPro" id="IPR008922">
    <property type="entry name" value="Di-copper_centre_dom_sf"/>
</dbReference>